<evidence type="ECO:0000256" key="5">
    <source>
        <dbReference type="PIRSR" id="PIRSR000446-1"/>
    </source>
</evidence>
<feature type="active site" evidence="5">
    <location>
        <position position="87"/>
    </location>
</feature>
<evidence type="ECO:0000256" key="2">
    <source>
        <dbReference type="ARBA" id="ARBA00023315"/>
    </source>
</evidence>
<reference evidence="7 8" key="1">
    <citation type="submission" date="2019-10" db="EMBL/GenBank/DDBJ databases">
        <title>Dictyobacter vulcani sp. nov., within the class Ktedonobacteria, isolated from soil of volcanic Mt. Zao.</title>
        <authorList>
            <person name="Zheng Y."/>
            <person name="Wang C.M."/>
            <person name="Sakai Y."/>
            <person name="Abe K."/>
            <person name="Yokota A."/>
            <person name="Yabe S."/>
        </authorList>
    </citation>
    <scope>NUCLEOTIDE SEQUENCE [LARGE SCALE GENOMIC DNA]</scope>
    <source>
        <strain evidence="7 8">W12</strain>
    </source>
</reference>
<dbReference type="GO" id="GO:0006633">
    <property type="term" value="P:fatty acid biosynthetic process"/>
    <property type="evidence" value="ECO:0007669"/>
    <property type="project" value="TreeGrafter"/>
</dbReference>
<dbReference type="InterPro" id="IPR050858">
    <property type="entry name" value="Mal-CoA-ACP_Trans/PKS_FabD"/>
</dbReference>
<dbReference type="SMART" id="SM00827">
    <property type="entry name" value="PKS_AT"/>
    <property type="match status" value="1"/>
</dbReference>
<dbReference type="PANTHER" id="PTHR42681">
    <property type="entry name" value="MALONYL-COA-ACYL CARRIER PROTEIN TRANSACYLASE, MITOCHONDRIAL"/>
    <property type="match status" value="1"/>
</dbReference>
<dbReference type="SUPFAM" id="SSF52151">
    <property type="entry name" value="FabD/lysophospholipase-like"/>
    <property type="match status" value="1"/>
</dbReference>
<dbReference type="RefSeq" id="WP_151757735.1">
    <property type="nucleotide sequence ID" value="NZ_BKZW01000002.1"/>
</dbReference>
<feature type="active site" evidence="5">
    <location>
        <position position="193"/>
    </location>
</feature>
<evidence type="ECO:0000313" key="7">
    <source>
        <dbReference type="EMBL" id="GER89927.1"/>
    </source>
</evidence>
<evidence type="ECO:0000256" key="1">
    <source>
        <dbReference type="ARBA" id="ARBA00022679"/>
    </source>
</evidence>
<dbReference type="AlphaFoldDB" id="A0A5J4KU22"/>
<dbReference type="Pfam" id="PF00698">
    <property type="entry name" value="Acyl_transf_1"/>
    <property type="match status" value="1"/>
</dbReference>
<evidence type="ECO:0000313" key="8">
    <source>
        <dbReference type="Proteomes" id="UP000326912"/>
    </source>
</evidence>
<comment type="catalytic activity">
    <reaction evidence="3 4">
        <text>holo-[ACP] + malonyl-CoA = malonyl-[ACP] + CoA</text>
        <dbReference type="Rhea" id="RHEA:41792"/>
        <dbReference type="Rhea" id="RHEA-COMP:9623"/>
        <dbReference type="Rhea" id="RHEA-COMP:9685"/>
        <dbReference type="ChEBI" id="CHEBI:57287"/>
        <dbReference type="ChEBI" id="CHEBI:57384"/>
        <dbReference type="ChEBI" id="CHEBI:64479"/>
        <dbReference type="ChEBI" id="CHEBI:78449"/>
        <dbReference type="EC" id="2.3.1.39"/>
    </reaction>
</comment>
<sequence length="286" mass="32047">MVTYVFPGQGSQHKGMGGTLFDDFKDLTAQADDLLGYSIKRLCIENPYAYLSQTQFTQPALFVINAFSYLKKLQQTDKKPDFVAGHSVGEYNALFAAGAFDFETGLKLVVKRGELMSLVTGGGMAAVIGLNEMQVIQVLAENNLNAIDVANYNAPTQIVISGYREDIEKARPIFEAINAVRAFRILDVSGAFHSRYMREVKQEFERFLQAFNLYPLSLPVISNVYARPYEQGRLKRTLAEQITSSVKWTESIRFLMQEGEMVFEEIGPGTILTGLIQKIKREAVKI</sequence>
<keyword evidence="2 4" id="KW-0012">Acyltransferase</keyword>
<evidence type="ECO:0000259" key="6">
    <source>
        <dbReference type="SMART" id="SM00827"/>
    </source>
</evidence>
<dbReference type="InterPro" id="IPR016035">
    <property type="entry name" value="Acyl_Trfase/lysoPLipase"/>
</dbReference>
<comment type="caution">
    <text evidence="7">The sequence shown here is derived from an EMBL/GenBank/DDBJ whole genome shotgun (WGS) entry which is preliminary data.</text>
</comment>
<organism evidence="7 8">
    <name type="scientific">Dictyobacter vulcani</name>
    <dbReference type="NCBI Taxonomy" id="2607529"/>
    <lineage>
        <taxon>Bacteria</taxon>
        <taxon>Bacillati</taxon>
        <taxon>Chloroflexota</taxon>
        <taxon>Ktedonobacteria</taxon>
        <taxon>Ktedonobacterales</taxon>
        <taxon>Dictyobacteraceae</taxon>
        <taxon>Dictyobacter</taxon>
    </lineage>
</organism>
<name>A0A5J4KU22_9CHLR</name>
<dbReference type="InterPro" id="IPR004410">
    <property type="entry name" value="Malonyl_CoA-ACP_transAc_FabD"/>
</dbReference>
<keyword evidence="1 4" id="KW-0808">Transferase</keyword>
<dbReference type="GO" id="GO:0005829">
    <property type="term" value="C:cytosol"/>
    <property type="evidence" value="ECO:0007669"/>
    <property type="project" value="TreeGrafter"/>
</dbReference>
<gene>
    <name evidence="7" type="primary">pksC</name>
    <name evidence="7" type="ORF">KDW_40890</name>
</gene>
<dbReference type="InterPro" id="IPR016036">
    <property type="entry name" value="Malonyl_transacylase_ACP-bd"/>
</dbReference>
<dbReference type="EMBL" id="BKZW01000002">
    <property type="protein sequence ID" value="GER89927.1"/>
    <property type="molecule type" value="Genomic_DNA"/>
</dbReference>
<dbReference type="SUPFAM" id="SSF55048">
    <property type="entry name" value="Probable ACP-binding domain of malonyl-CoA ACP transacylase"/>
    <property type="match status" value="1"/>
</dbReference>
<dbReference type="GO" id="GO:0004314">
    <property type="term" value="F:[acyl-carrier-protein] S-malonyltransferase activity"/>
    <property type="evidence" value="ECO:0007669"/>
    <property type="project" value="UniProtKB-EC"/>
</dbReference>
<dbReference type="InterPro" id="IPR024925">
    <property type="entry name" value="Malonyl_CoA-ACP_transAc"/>
</dbReference>
<feature type="domain" description="Malonyl-CoA:ACP transacylase (MAT)" evidence="6">
    <location>
        <begin position="5"/>
        <end position="286"/>
    </location>
</feature>
<accession>A0A5J4KU22</accession>
<dbReference type="Gene3D" id="3.40.366.10">
    <property type="entry name" value="Malonyl-Coenzyme A Acyl Carrier Protein, domain 2"/>
    <property type="match status" value="1"/>
</dbReference>
<protein>
    <recommendedName>
        <fullName evidence="4">Malonyl CoA-acyl carrier protein transacylase</fullName>
        <ecNumber evidence="4">2.3.1.39</ecNumber>
    </recommendedName>
</protein>
<evidence type="ECO:0000256" key="3">
    <source>
        <dbReference type="ARBA" id="ARBA00048462"/>
    </source>
</evidence>
<dbReference type="PIRSF" id="PIRSF000446">
    <property type="entry name" value="Mct"/>
    <property type="match status" value="1"/>
</dbReference>
<dbReference type="EC" id="2.3.1.39" evidence="4"/>
<dbReference type="Gene3D" id="3.30.70.250">
    <property type="entry name" value="Malonyl-CoA ACP transacylase, ACP-binding"/>
    <property type="match status" value="1"/>
</dbReference>
<dbReference type="Proteomes" id="UP000326912">
    <property type="component" value="Unassembled WGS sequence"/>
</dbReference>
<evidence type="ECO:0000256" key="4">
    <source>
        <dbReference type="PIRNR" id="PIRNR000446"/>
    </source>
</evidence>
<dbReference type="PANTHER" id="PTHR42681:SF1">
    <property type="entry name" value="MALONYL-COA-ACYL CARRIER PROTEIN TRANSACYLASE, MITOCHONDRIAL"/>
    <property type="match status" value="1"/>
</dbReference>
<dbReference type="InterPro" id="IPR014043">
    <property type="entry name" value="Acyl_transferase_dom"/>
</dbReference>
<proteinExistence type="inferred from homology"/>
<dbReference type="InterPro" id="IPR001227">
    <property type="entry name" value="Ac_transferase_dom_sf"/>
</dbReference>
<dbReference type="NCBIfam" id="TIGR00128">
    <property type="entry name" value="fabD"/>
    <property type="match status" value="1"/>
</dbReference>
<comment type="similarity">
    <text evidence="4">Belongs to the fabD family.</text>
</comment>
<keyword evidence="8" id="KW-1185">Reference proteome</keyword>